<feature type="non-terminal residue" evidence="2">
    <location>
        <position position="266"/>
    </location>
</feature>
<dbReference type="OrthoDB" id="542013at2759"/>
<dbReference type="EMBL" id="JADNRY010000031">
    <property type="protein sequence ID" value="KAF9071563.1"/>
    <property type="molecule type" value="Genomic_DNA"/>
</dbReference>
<sequence length="266" mass="29101">INASATNPTTTAPIVTGDLNGKTVMITGANSGIGYEAAKHFAKMALRDLSCSVKHIGTLDILVENAAAVYFDYVTTKDGWEAMLQVNSLGPALHTILLLPLISKTAKEHSVAPRIAVVSSEVMSVVKIGSDVLSSKDYLTTAGHHYPLFKLFLVQHRSVALNPGFCLSGLRRRATGAYAERFKKMEDEFVYTSEEGSRQIIYAAIGGTDEELRGAFTSYSQVAEVSEWMLSEEGKEAEDKIWDEMLELFSKIDDRVSPIIAEYLKA</sequence>
<comment type="caution">
    <text evidence="2">The sequence shown here is derived from an EMBL/GenBank/DDBJ whole genome shotgun (WGS) entry which is preliminary data.</text>
</comment>
<protein>
    <submittedName>
        <fullName evidence="2">Uncharacterized protein</fullName>
    </submittedName>
</protein>
<name>A0A9P5PYH1_9AGAR</name>
<keyword evidence="1" id="KW-0560">Oxidoreductase</keyword>
<dbReference type="Gene3D" id="3.40.50.720">
    <property type="entry name" value="NAD(P)-binding Rossmann-like Domain"/>
    <property type="match status" value="1"/>
</dbReference>
<reference evidence="2" key="1">
    <citation type="submission" date="2020-11" db="EMBL/GenBank/DDBJ databases">
        <authorList>
            <consortium name="DOE Joint Genome Institute"/>
            <person name="Ahrendt S."/>
            <person name="Riley R."/>
            <person name="Andreopoulos W."/>
            <person name="Labutti K."/>
            <person name="Pangilinan J."/>
            <person name="Ruiz-Duenas F.J."/>
            <person name="Barrasa J.M."/>
            <person name="Sanchez-Garcia M."/>
            <person name="Camarero S."/>
            <person name="Miyauchi S."/>
            <person name="Serrano A."/>
            <person name="Linde D."/>
            <person name="Babiker R."/>
            <person name="Drula E."/>
            <person name="Ayuso-Fernandez I."/>
            <person name="Pacheco R."/>
            <person name="Padilla G."/>
            <person name="Ferreira P."/>
            <person name="Barriuso J."/>
            <person name="Kellner H."/>
            <person name="Castanera R."/>
            <person name="Alfaro M."/>
            <person name="Ramirez L."/>
            <person name="Pisabarro A.G."/>
            <person name="Kuo A."/>
            <person name="Tritt A."/>
            <person name="Lipzen A."/>
            <person name="He G."/>
            <person name="Yan M."/>
            <person name="Ng V."/>
            <person name="Cullen D."/>
            <person name="Martin F."/>
            <person name="Rosso M.-N."/>
            <person name="Henrissat B."/>
            <person name="Hibbett D."/>
            <person name="Martinez A.T."/>
            <person name="Grigoriev I.V."/>
        </authorList>
    </citation>
    <scope>NUCLEOTIDE SEQUENCE</scope>
    <source>
        <strain evidence="2">AH 40177</strain>
    </source>
</reference>
<dbReference type="Proteomes" id="UP000772434">
    <property type="component" value="Unassembled WGS sequence"/>
</dbReference>
<dbReference type="GO" id="GO:0016491">
    <property type="term" value="F:oxidoreductase activity"/>
    <property type="evidence" value="ECO:0007669"/>
    <property type="project" value="UniProtKB-KW"/>
</dbReference>
<accession>A0A9P5PYH1</accession>
<dbReference type="PANTHER" id="PTHR43157">
    <property type="entry name" value="PHOSPHATIDYLINOSITOL-GLYCAN BIOSYNTHESIS CLASS F PROTEIN-RELATED"/>
    <property type="match status" value="1"/>
</dbReference>
<evidence type="ECO:0000313" key="3">
    <source>
        <dbReference type="Proteomes" id="UP000772434"/>
    </source>
</evidence>
<evidence type="ECO:0000256" key="1">
    <source>
        <dbReference type="ARBA" id="ARBA00023002"/>
    </source>
</evidence>
<dbReference type="InterPro" id="IPR036291">
    <property type="entry name" value="NAD(P)-bd_dom_sf"/>
</dbReference>
<proteinExistence type="predicted"/>
<dbReference type="PANTHER" id="PTHR43157:SF31">
    <property type="entry name" value="PHOSPHATIDYLINOSITOL-GLYCAN BIOSYNTHESIS CLASS F PROTEIN"/>
    <property type="match status" value="1"/>
</dbReference>
<keyword evidence="3" id="KW-1185">Reference proteome</keyword>
<dbReference type="SUPFAM" id="SSF51735">
    <property type="entry name" value="NAD(P)-binding Rossmann-fold domains"/>
    <property type="match status" value="1"/>
</dbReference>
<evidence type="ECO:0000313" key="2">
    <source>
        <dbReference type="EMBL" id="KAF9071563.1"/>
    </source>
</evidence>
<dbReference type="PRINTS" id="PR00081">
    <property type="entry name" value="GDHRDH"/>
</dbReference>
<gene>
    <name evidence="2" type="ORF">BDP27DRAFT_1321956</name>
</gene>
<organism evidence="2 3">
    <name type="scientific">Rhodocollybia butyracea</name>
    <dbReference type="NCBI Taxonomy" id="206335"/>
    <lineage>
        <taxon>Eukaryota</taxon>
        <taxon>Fungi</taxon>
        <taxon>Dikarya</taxon>
        <taxon>Basidiomycota</taxon>
        <taxon>Agaricomycotina</taxon>
        <taxon>Agaricomycetes</taxon>
        <taxon>Agaricomycetidae</taxon>
        <taxon>Agaricales</taxon>
        <taxon>Marasmiineae</taxon>
        <taxon>Omphalotaceae</taxon>
        <taxon>Rhodocollybia</taxon>
    </lineage>
</organism>
<dbReference type="InterPro" id="IPR002347">
    <property type="entry name" value="SDR_fam"/>
</dbReference>
<dbReference type="AlphaFoldDB" id="A0A9P5PYH1"/>